<keyword evidence="2" id="KW-1185">Reference proteome</keyword>
<sequence length="135" mass="14971">MTAQVINSADWQLQGRGRMTDAQRRLLNAACGDLAKHLRWHGRRWTKDSYRHFFSGIVLGADMVPSVDMGHGPAGFVMMHRSSLEMSMSQATDAIQMAFYVGDCPDQQGLKSAPVRWCDVVCLARGISDSERLAA</sequence>
<dbReference type="Gene3D" id="1.10.3790.10">
    <property type="entry name" value="NinB"/>
    <property type="match status" value="1"/>
</dbReference>
<proteinExistence type="predicted"/>
<organism evidence="1 2">
    <name type="scientific">Dyella halodurans</name>
    <dbReference type="NCBI Taxonomy" id="1920171"/>
    <lineage>
        <taxon>Bacteria</taxon>
        <taxon>Pseudomonadati</taxon>
        <taxon>Pseudomonadota</taxon>
        <taxon>Gammaproteobacteria</taxon>
        <taxon>Lysobacterales</taxon>
        <taxon>Rhodanobacteraceae</taxon>
        <taxon>Dyella</taxon>
    </lineage>
</organism>
<name>A0ABV9C0D9_9GAMM</name>
<comment type="caution">
    <text evidence="1">The sequence shown here is derived from an EMBL/GenBank/DDBJ whole genome shotgun (WGS) entry which is preliminary data.</text>
</comment>
<dbReference type="SUPFAM" id="SSF103370">
    <property type="entry name" value="NinB"/>
    <property type="match status" value="1"/>
</dbReference>
<reference evidence="2" key="1">
    <citation type="journal article" date="2019" name="Int. J. Syst. Evol. Microbiol.">
        <title>The Global Catalogue of Microorganisms (GCM) 10K type strain sequencing project: providing services to taxonomists for standard genome sequencing and annotation.</title>
        <authorList>
            <consortium name="The Broad Institute Genomics Platform"/>
            <consortium name="The Broad Institute Genome Sequencing Center for Infectious Disease"/>
            <person name="Wu L."/>
            <person name="Ma J."/>
        </authorList>
    </citation>
    <scope>NUCLEOTIDE SEQUENCE [LARGE SCALE GENOMIC DNA]</scope>
    <source>
        <strain evidence="2">CCM 4481</strain>
    </source>
</reference>
<dbReference type="EMBL" id="JBHSGA010000013">
    <property type="protein sequence ID" value="MFC4526388.1"/>
    <property type="molecule type" value="Genomic_DNA"/>
</dbReference>
<evidence type="ECO:0000313" key="1">
    <source>
        <dbReference type="EMBL" id="MFC4526388.1"/>
    </source>
</evidence>
<dbReference type="RefSeq" id="WP_266151133.1">
    <property type="nucleotide sequence ID" value="NZ_CP064028.1"/>
</dbReference>
<dbReference type="InterPro" id="IPR008711">
    <property type="entry name" value="Recombinase_NinB"/>
</dbReference>
<dbReference type="InterPro" id="IPR036619">
    <property type="entry name" value="NinB_sf"/>
</dbReference>
<gene>
    <name evidence="1" type="ORF">ACFO5W_07015</name>
</gene>
<dbReference type="Proteomes" id="UP001595961">
    <property type="component" value="Unassembled WGS sequence"/>
</dbReference>
<protein>
    <submittedName>
        <fullName evidence="1">Recombination protein NinB</fullName>
    </submittedName>
</protein>
<accession>A0ABV9C0D9</accession>
<dbReference type="Pfam" id="PF05772">
    <property type="entry name" value="NinB"/>
    <property type="match status" value="1"/>
</dbReference>
<evidence type="ECO:0000313" key="2">
    <source>
        <dbReference type="Proteomes" id="UP001595961"/>
    </source>
</evidence>